<evidence type="ECO:0000313" key="3">
    <source>
        <dbReference type="Proteomes" id="UP000541558"/>
    </source>
</evidence>
<evidence type="ECO:0000313" key="2">
    <source>
        <dbReference type="EMBL" id="KAF5336354.1"/>
    </source>
</evidence>
<accession>A0A8H5C7X5</accession>
<dbReference type="AlphaFoldDB" id="A0A8H5C7X5"/>
<reference evidence="2 3" key="1">
    <citation type="journal article" date="2020" name="ISME J.">
        <title>Uncovering the hidden diversity of litter-decomposition mechanisms in mushroom-forming fungi.</title>
        <authorList>
            <person name="Floudas D."/>
            <person name="Bentzer J."/>
            <person name="Ahren D."/>
            <person name="Johansson T."/>
            <person name="Persson P."/>
            <person name="Tunlid A."/>
        </authorList>
    </citation>
    <scope>NUCLEOTIDE SEQUENCE [LARGE SCALE GENOMIC DNA]</scope>
    <source>
        <strain evidence="2 3">CBS 175.51</strain>
    </source>
</reference>
<dbReference type="EMBL" id="JAACJK010000058">
    <property type="protein sequence ID" value="KAF5336354.1"/>
    <property type="molecule type" value="Genomic_DNA"/>
</dbReference>
<name>A0A8H5C7X5_9AGAR</name>
<feature type="signal peptide" evidence="1">
    <location>
        <begin position="1"/>
        <end position="24"/>
    </location>
</feature>
<keyword evidence="1" id="KW-0732">Signal</keyword>
<sequence>MQFFSTRVFSIVVVAFAAMTSVTAAPVPAPAPGQVEAGADGVMLRMLYKRYCSMAGRRMPACI</sequence>
<feature type="chain" id="PRO_5034401541" evidence="1">
    <location>
        <begin position="25"/>
        <end position="63"/>
    </location>
</feature>
<comment type="caution">
    <text evidence="2">The sequence shown here is derived from an EMBL/GenBank/DDBJ whole genome shotgun (WGS) entry which is preliminary data.</text>
</comment>
<gene>
    <name evidence="2" type="ORF">D9611_006598</name>
</gene>
<evidence type="ECO:0000256" key="1">
    <source>
        <dbReference type="SAM" id="SignalP"/>
    </source>
</evidence>
<keyword evidence="3" id="KW-1185">Reference proteome</keyword>
<organism evidence="2 3">
    <name type="scientific">Ephemerocybe angulata</name>
    <dbReference type="NCBI Taxonomy" id="980116"/>
    <lineage>
        <taxon>Eukaryota</taxon>
        <taxon>Fungi</taxon>
        <taxon>Dikarya</taxon>
        <taxon>Basidiomycota</taxon>
        <taxon>Agaricomycotina</taxon>
        <taxon>Agaricomycetes</taxon>
        <taxon>Agaricomycetidae</taxon>
        <taxon>Agaricales</taxon>
        <taxon>Agaricineae</taxon>
        <taxon>Psathyrellaceae</taxon>
        <taxon>Ephemerocybe</taxon>
    </lineage>
</organism>
<proteinExistence type="predicted"/>
<dbReference type="Proteomes" id="UP000541558">
    <property type="component" value="Unassembled WGS sequence"/>
</dbReference>
<protein>
    <submittedName>
        <fullName evidence="2">Uncharacterized protein</fullName>
    </submittedName>
</protein>